<accession>A0ABS6AZT0</accession>
<gene>
    <name evidence="4" type="ORF">KO481_15965</name>
</gene>
<evidence type="ECO:0000256" key="1">
    <source>
        <dbReference type="ARBA" id="ARBA00005368"/>
    </source>
</evidence>
<evidence type="ECO:0000256" key="2">
    <source>
        <dbReference type="ARBA" id="ARBA00022602"/>
    </source>
</evidence>
<dbReference type="InterPro" id="IPR036239">
    <property type="entry name" value="PrenylTrfase-like_sf"/>
</dbReference>
<dbReference type="SFLD" id="SFLDG01163">
    <property type="entry name" value="II"/>
    <property type="match status" value="1"/>
</dbReference>
<dbReference type="InterPro" id="IPR020965">
    <property type="entry name" value="Prenyltransferase_CloQ"/>
</dbReference>
<dbReference type="SFLD" id="SFLDS00036">
    <property type="entry name" value="Aromatic_Prenyltransferase"/>
    <property type="match status" value="1"/>
</dbReference>
<reference evidence="4 5" key="1">
    <citation type="submission" date="2021-06" db="EMBL/GenBank/DDBJ databases">
        <title>Actinomycetes sequencing.</title>
        <authorList>
            <person name="Shan Q."/>
        </authorList>
    </citation>
    <scope>NUCLEOTIDE SEQUENCE [LARGE SCALE GENOMIC DNA]</scope>
    <source>
        <strain evidence="4 5">NEAU-G5</strain>
    </source>
</reference>
<dbReference type="SUPFAM" id="SSF143492">
    <property type="entry name" value="Prenyltransferase-like"/>
    <property type="match status" value="1"/>
</dbReference>
<keyword evidence="2" id="KW-0637">Prenyltransferase</keyword>
<keyword evidence="3" id="KW-0808">Transferase</keyword>
<comment type="caution">
    <text evidence="4">The sequence shown here is derived from an EMBL/GenBank/DDBJ whole genome shotgun (WGS) entry which is preliminary data.</text>
</comment>
<dbReference type="Pfam" id="PF11468">
    <property type="entry name" value="PTase_Orf2"/>
    <property type="match status" value="1"/>
</dbReference>
<keyword evidence="5" id="KW-1185">Reference proteome</keyword>
<name>A0ABS6AZT0_9NOCA</name>
<evidence type="ECO:0000313" key="5">
    <source>
        <dbReference type="Proteomes" id="UP000733379"/>
    </source>
</evidence>
<dbReference type="Proteomes" id="UP000733379">
    <property type="component" value="Unassembled WGS sequence"/>
</dbReference>
<evidence type="ECO:0000256" key="3">
    <source>
        <dbReference type="ARBA" id="ARBA00022679"/>
    </source>
</evidence>
<sequence length="298" mass="32755">MSTSADLTLDRLRQDLREFARLSEARYVPAAVDPVLDALAELWTSSWIGVRTTTHPVGQREVSARLMNSSPTADPVGTLRDAGLLTFTGHPMEKLLTEIPAAVPVRWGVDLAVATGVQKIWLVFPELLTVRRMLGFSGVPAAAGTHAEHLTRYGGDIGMMAIDFVSHTMNWYSRVLTPGELTPSDIVTILRELNFAPAADEELALFARTFNAYRTFSWNSPDIQRICFPVRSDAAGFPTHLDPVLERFVTGAPYADTGPRGFVFYTAYGPTGRYYKVQADYTSALNATFPGGTRPPMQ</sequence>
<dbReference type="EMBL" id="JAHKNI010000005">
    <property type="protein sequence ID" value="MBU3063015.1"/>
    <property type="molecule type" value="Genomic_DNA"/>
</dbReference>
<comment type="similarity">
    <text evidence="1">Belongs to the aromatic prenyltransferase family.</text>
</comment>
<dbReference type="RefSeq" id="WP_215917947.1">
    <property type="nucleotide sequence ID" value="NZ_JAHKNI010000005.1"/>
</dbReference>
<protein>
    <submittedName>
        <fullName evidence="4">Uncharacterized protein</fullName>
    </submittedName>
</protein>
<proteinExistence type="inferred from homology"/>
<organism evidence="4 5">
    <name type="scientific">Nocardia albiluteola</name>
    <dbReference type="NCBI Taxonomy" id="2842303"/>
    <lineage>
        <taxon>Bacteria</taxon>
        <taxon>Bacillati</taxon>
        <taxon>Actinomycetota</taxon>
        <taxon>Actinomycetes</taxon>
        <taxon>Mycobacteriales</taxon>
        <taxon>Nocardiaceae</taxon>
        <taxon>Nocardia</taxon>
    </lineage>
</organism>
<evidence type="ECO:0000313" key="4">
    <source>
        <dbReference type="EMBL" id="MBU3063015.1"/>
    </source>
</evidence>
<dbReference type="InterPro" id="IPR033964">
    <property type="entry name" value="ABBA"/>
</dbReference>